<dbReference type="Proteomes" id="UP000652761">
    <property type="component" value="Unassembled WGS sequence"/>
</dbReference>
<evidence type="ECO:0000313" key="2">
    <source>
        <dbReference type="Proteomes" id="UP000652761"/>
    </source>
</evidence>
<sequence>MQIPSLAPAGIFGWLSAPRTRLEPLGHSPFPQQYAFKSVESQYPFSARKSRTVQNSTSHIAQRVPREYQMNKRDSKEFLAAGEQEIDYTKLFFFPVASASTCVASHLGVDQ</sequence>
<gene>
    <name evidence="1" type="ORF">Taro_033840</name>
</gene>
<comment type="caution">
    <text evidence="1">The sequence shown here is derived from an EMBL/GenBank/DDBJ whole genome shotgun (WGS) entry which is preliminary data.</text>
</comment>
<evidence type="ECO:0000313" key="1">
    <source>
        <dbReference type="EMBL" id="MQM01093.1"/>
    </source>
</evidence>
<dbReference type="EMBL" id="NMUH01002618">
    <property type="protein sequence ID" value="MQM01093.1"/>
    <property type="molecule type" value="Genomic_DNA"/>
</dbReference>
<organism evidence="1 2">
    <name type="scientific">Colocasia esculenta</name>
    <name type="common">Wild taro</name>
    <name type="synonym">Arum esculentum</name>
    <dbReference type="NCBI Taxonomy" id="4460"/>
    <lineage>
        <taxon>Eukaryota</taxon>
        <taxon>Viridiplantae</taxon>
        <taxon>Streptophyta</taxon>
        <taxon>Embryophyta</taxon>
        <taxon>Tracheophyta</taxon>
        <taxon>Spermatophyta</taxon>
        <taxon>Magnoliopsida</taxon>
        <taxon>Liliopsida</taxon>
        <taxon>Araceae</taxon>
        <taxon>Aroideae</taxon>
        <taxon>Colocasieae</taxon>
        <taxon>Colocasia</taxon>
    </lineage>
</organism>
<proteinExistence type="predicted"/>
<dbReference type="AlphaFoldDB" id="A0A843VPS2"/>
<name>A0A843VPS2_COLES</name>
<keyword evidence="2" id="KW-1185">Reference proteome</keyword>
<reference evidence="1" key="1">
    <citation type="submission" date="2017-07" db="EMBL/GenBank/DDBJ databases">
        <title>Taro Niue Genome Assembly and Annotation.</title>
        <authorList>
            <person name="Atibalentja N."/>
            <person name="Keating K."/>
            <person name="Fields C.J."/>
        </authorList>
    </citation>
    <scope>NUCLEOTIDE SEQUENCE</scope>
    <source>
        <strain evidence="1">Niue_2</strain>
        <tissue evidence="1">Leaf</tissue>
    </source>
</reference>
<protein>
    <submittedName>
        <fullName evidence="1">Uncharacterized protein</fullName>
    </submittedName>
</protein>
<feature type="non-terminal residue" evidence="1">
    <location>
        <position position="1"/>
    </location>
</feature>
<accession>A0A843VPS2</accession>